<reference evidence="3 4" key="1">
    <citation type="submission" date="2019-08" db="EMBL/GenBank/DDBJ databases">
        <title>A chromosome-level genome assembly, high-density linkage maps, and genome scans reveal the genomic architecture of hybrid incompatibilities underlying speciation via character displacement in darters (Percidae: Etheostominae).</title>
        <authorList>
            <person name="Moran R.L."/>
            <person name="Catchen J.M."/>
            <person name="Fuller R.C."/>
        </authorList>
    </citation>
    <scope>NUCLEOTIDE SEQUENCE [LARGE SCALE GENOMIC DNA]</scope>
    <source>
        <strain evidence="3">EspeVRDwgs_2016</strain>
        <tissue evidence="3">Muscle</tissue>
    </source>
</reference>
<feature type="domain" description="PLAT" evidence="2">
    <location>
        <begin position="7"/>
        <end position="115"/>
    </location>
</feature>
<dbReference type="SMART" id="SM00308">
    <property type="entry name" value="LH2"/>
    <property type="match status" value="1"/>
</dbReference>
<evidence type="ECO:0000313" key="3">
    <source>
        <dbReference type="EMBL" id="KAA8594750.1"/>
    </source>
</evidence>
<dbReference type="SUPFAM" id="SSF49723">
    <property type="entry name" value="Lipase/lipooxygenase domain (PLAT/LH2 domain)"/>
    <property type="match status" value="1"/>
</dbReference>
<dbReference type="PROSITE" id="PS50095">
    <property type="entry name" value="PLAT"/>
    <property type="match status" value="1"/>
</dbReference>
<feature type="non-terminal residue" evidence="3">
    <location>
        <position position="115"/>
    </location>
</feature>
<proteinExistence type="predicted"/>
<dbReference type="InterPro" id="IPR001024">
    <property type="entry name" value="PLAT/LH2_dom"/>
</dbReference>
<organism evidence="3 4">
    <name type="scientific">Etheostoma spectabile</name>
    <name type="common">orangethroat darter</name>
    <dbReference type="NCBI Taxonomy" id="54343"/>
    <lineage>
        <taxon>Eukaryota</taxon>
        <taxon>Metazoa</taxon>
        <taxon>Chordata</taxon>
        <taxon>Craniata</taxon>
        <taxon>Vertebrata</taxon>
        <taxon>Euteleostomi</taxon>
        <taxon>Actinopterygii</taxon>
        <taxon>Neopterygii</taxon>
        <taxon>Teleostei</taxon>
        <taxon>Neoteleostei</taxon>
        <taxon>Acanthomorphata</taxon>
        <taxon>Eupercaria</taxon>
        <taxon>Perciformes</taxon>
        <taxon>Percoidei</taxon>
        <taxon>Percidae</taxon>
        <taxon>Etheostomatinae</taxon>
        <taxon>Etheostoma</taxon>
    </lineage>
</organism>
<sequence length="115" mass="12930">MNRVKMVNYKVTVSIGNLANAGTFNRAGIKLVGTDGESRRRTLSYITGGTASSFTVSCPVSIGKLVLIELDKPRLLFKNLWFPAKIEVKSPEDDTYNFPIYCWINNSKVHRFREG</sequence>
<gene>
    <name evidence="3" type="ORF">FQN60_011885</name>
</gene>
<name>A0A5J5DN99_9PERO</name>
<keyword evidence="4" id="KW-1185">Reference proteome</keyword>
<dbReference type="AlphaFoldDB" id="A0A5J5DN99"/>
<dbReference type="Gene3D" id="2.60.60.20">
    <property type="entry name" value="PLAT/LH2 domain"/>
    <property type="match status" value="1"/>
</dbReference>
<evidence type="ECO:0000256" key="1">
    <source>
        <dbReference type="PROSITE-ProRule" id="PRU00152"/>
    </source>
</evidence>
<evidence type="ECO:0000259" key="2">
    <source>
        <dbReference type="PROSITE" id="PS50095"/>
    </source>
</evidence>
<comment type="caution">
    <text evidence="1">Lacks conserved residue(s) required for the propagation of feature annotation.</text>
</comment>
<evidence type="ECO:0000313" key="4">
    <source>
        <dbReference type="Proteomes" id="UP000327493"/>
    </source>
</evidence>
<accession>A0A5J5DN99</accession>
<dbReference type="InterPro" id="IPR036392">
    <property type="entry name" value="PLAT/LH2_dom_sf"/>
</dbReference>
<protein>
    <recommendedName>
        <fullName evidence="2">PLAT domain-containing protein</fullName>
    </recommendedName>
</protein>
<dbReference type="EMBL" id="VOFY01000002">
    <property type="protein sequence ID" value="KAA8594750.1"/>
    <property type="molecule type" value="Genomic_DNA"/>
</dbReference>
<comment type="caution">
    <text evidence="3">The sequence shown here is derived from an EMBL/GenBank/DDBJ whole genome shotgun (WGS) entry which is preliminary data.</text>
</comment>
<dbReference type="Pfam" id="PF01477">
    <property type="entry name" value="PLAT"/>
    <property type="match status" value="1"/>
</dbReference>
<dbReference type="Proteomes" id="UP000327493">
    <property type="component" value="Chromosome 2"/>
</dbReference>